<reference evidence="3" key="1">
    <citation type="submission" date="2022-03" db="EMBL/GenBank/DDBJ databases">
        <authorList>
            <person name="Tunstrom K."/>
        </authorList>
    </citation>
    <scope>NUCLEOTIDE SEQUENCE</scope>
</reference>
<dbReference type="PANTHER" id="PTHR10185">
    <property type="entry name" value="PHOSPHOLIPASE D - RELATED"/>
    <property type="match status" value="1"/>
</dbReference>
<dbReference type="Pfam" id="PF13918">
    <property type="entry name" value="PLDc_3"/>
    <property type="match status" value="1"/>
</dbReference>
<dbReference type="CDD" id="cd09107">
    <property type="entry name" value="PLDc_vPLD3_4_5_like_2"/>
    <property type="match status" value="1"/>
</dbReference>
<comment type="caution">
    <text evidence="3">The sequence shown here is derived from an EMBL/GenBank/DDBJ whole genome shotgun (WGS) entry which is preliminary data.</text>
</comment>
<dbReference type="Proteomes" id="UP001153954">
    <property type="component" value="Unassembled WGS sequence"/>
</dbReference>
<keyword evidence="4" id="KW-1185">Reference proteome</keyword>
<evidence type="ECO:0000313" key="4">
    <source>
        <dbReference type="Proteomes" id="UP001153954"/>
    </source>
</evidence>
<evidence type="ECO:0000256" key="1">
    <source>
        <dbReference type="ARBA" id="ARBA00008664"/>
    </source>
</evidence>
<dbReference type="Gene3D" id="3.30.870.10">
    <property type="entry name" value="Endonuclease Chain A"/>
    <property type="match status" value="1"/>
</dbReference>
<proteinExistence type="inferred from homology"/>
<organism evidence="3 4">
    <name type="scientific">Euphydryas editha</name>
    <name type="common">Edith's checkerspot</name>
    <dbReference type="NCBI Taxonomy" id="104508"/>
    <lineage>
        <taxon>Eukaryota</taxon>
        <taxon>Metazoa</taxon>
        <taxon>Ecdysozoa</taxon>
        <taxon>Arthropoda</taxon>
        <taxon>Hexapoda</taxon>
        <taxon>Insecta</taxon>
        <taxon>Pterygota</taxon>
        <taxon>Neoptera</taxon>
        <taxon>Endopterygota</taxon>
        <taxon>Lepidoptera</taxon>
        <taxon>Glossata</taxon>
        <taxon>Ditrysia</taxon>
        <taxon>Papilionoidea</taxon>
        <taxon>Nymphalidae</taxon>
        <taxon>Nymphalinae</taxon>
        <taxon>Euphydryas</taxon>
    </lineage>
</organism>
<evidence type="ECO:0000313" key="3">
    <source>
        <dbReference type="EMBL" id="CAH2084566.1"/>
    </source>
</evidence>
<dbReference type="InterPro" id="IPR050874">
    <property type="entry name" value="Diverse_PLD-related"/>
</dbReference>
<dbReference type="AlphaFoldDB" id="A0AAU9TCN4"/>
<comment type="similarity">
    <text evidence="1">Belongs to the phospholipase D family.</text>
</comment>
<sequence length="193" mass="21724">MLSSSPPPLSPAGRTNDDDAIVNIIHSAEEFVYIAVMDYGPALEYAPKLKFWPKIDDAIRRAALEARVRVRMLISWWRHSQPAEDHFLASLAALAQAYPRVDIQVRRFIVPSTPDQDKIPYARVNHNKYMVTERAAYVGTSNWYGDYFVDTAGVALVSDGALVAALRALFERDWASPYARDWASPYAVPLRAL</sequence>
<dbReference type="SUPFAM" id="SSF56024">
    <property type="entry name" value="Phospholipase D/nuclease"/>
    <property type="match status" value="1"/>
</dbReference>
<accession>A0AAU9TCN4</accession>
<feature type="domain" description="PLD phosphodiesterase" evidence="2">
    <location>
        <begin position="121"/>
        <end position="147"/>
    </location>
</feature>
<dbReference type="GO" id="GO:0003824">
    <property type="term" value="F:catalytic activity"/>
    <property type="evidence" value="ECO:0007669"/>
    <property type="project" value="InterPro"/>
</dbReference>
<name>A0AAU9TCN4_EUPED</name>
<dbReference type="InterPro" id="IPR032803">
    <property type="entry name" value="PLDc_3"/>
</dbReference>
<dbReference type="InterPro" id="IPR001736">
    <property type="entry name" value="PLipase_D/transphosphatidylase"/>
</dbReference>
<dbReference type="PANTHER" id="PTHR10185:SF17">
    <property type="entry name" value="GM01519P-RELATED"/>
    <property type="match status" value="1"/>
</dbReference>
<dbReference type="SMART" id="SM00155">
    <property type="entry name" value="PLDc"/>
    <property type="match status" value="1"/>
</dbReference>
<gene>
    <name evidence="3" type="ORF">EEDITHA_LOCUS1121</name>
</gene>
<protein>
    <recommendedName>
        <fullName evidence="2">PLD phosphodiesterase domain-containing protein</fullName>
    </recommendedName>
</protein>
<dbReference type="EMBL" id="CAKOGL010000003">
    <property type="protein sequence ID" value="CAH2084566.1"/>
    <property type="molecule type" value="Genomic_DNA"/>
</dbReference>
<evidence type="ECO:0000259" key="2">
    <source>
        <dbReference type="PROSITE" id="PS50035"/>
    </source>
</evidence>
<dbReference type="PROSITE" id="PS50035">
    <property type="entry name" value="PLD"/>
    <property type="match status" value="1"/>
</dbReference>